<dbReference type="InterPro" id="IPR006141">
    <property type="entry name" value="Intein_N"/>
</dbReference>
<dbReference type="PROSITE" id="PS50818">
    <property type="entry name" value="INTEIN_C_TER"/>
    <property type="match status" value="1"/>
</dbReference>
<dbReference type="RefSeq" id="WP_014255507.1">
    <property type="nucleotide sequence ID" value="NC_016627.1"/>
</dbReference>
<dbReference type="NCBIfam" id="TIGR03696">
    <property type="entry name" value="Rhs_assc_core"/>
    <property type="match status" value="1"/>
</dbReference>
<dbReference type="OrthoDB" id="1747549at2"/>
<name>G8LYG7_ACECE</name>
<dbReference type="Gene3D" id="2.180.10.10">
    <property type="entry name" value="RHS repeat-associated core"/>
    <property type="match status" value="1"/>
</dbReference>
<evidence type="ECO:0000313" key="2">
    <source>
        <dbReference type="EMBL" id="AEV68936.1"/>
    </source>
</evidence>
<evidence type="ECO:0000259" key="1">
    <source>
        <dbReference type="SMART" id="SM00306"/>
    </source>
</evidence>
<dbReference type="KEGG" id="ccl:Clocl_2353"/>
<gene>
    <name evidence="2" type="ordered locus">Clocl_2353</name>
</gene>
<evidence type="ECO:0000313" key="3">
    <source>
        <dbReference type="Proteomes" id="UP000005435"/>
    </source>
</evidence>
<feature type="domain" description="Hint" evidence="1">
    <location>
        <begin position="399"/>
        <end position="493"/>
    </location>
</feature>
<dbReference type="InterPro" id="IPR022385">
    <property type="entry name" value="Rhs_assc_core"/>
</dbReference>
<dbReference type="Proteomes" id="UP000005435">
    <property type="component" value="Chromosome"/>
</dbReference>
<dbReference type="HOGENOM" id="CLU_394673_0_0_9"/>
<dbReference type="Gene3D" id="2.170.16.10">
    <property type="entry name" value="Hedgehog/Intein (Hint) domain"/>
    <property type="match status" value="1"/>
</dbReference>
<dbReference type="EMBL" id="CP003065">
    <property type="protein sequence ID" value="AEV68936.1"/>
    <property type="molecule type" value="Genomic_DNA"/>
</dbReference>
<dbReference type="STRING" id="720554.Clocl_2353"/>
<dbReference type="InterPro" id="IPR003587">
    <property type="entry name" value="Hint_dom_N"/>
</dbReference>
<dbReference type="InterPro" id="IPR036844">
    <property type="entry name" value="Hint_dom_sf"/>
</dbReference>
<protein>
    <submittedName>
        <fullName evidence="2">RHS repeat-associated core domain protein</fullName>
    </submittedName>
</protein>
<dbReference type="PANTHER" id="PTHR32305:SF17">
    <property type="entry name" value="TRNA NUCLEASE WAPA"/>
    <property type="match status" value="1"/>
</dbReference>
<dbReference type="Pfam" id="PF07591">
    <property type="entry name" value="PT-HINT"/>
    <property type="match status" value="1"/>
</dbReference>
<keyword evidence="3" id="KW-1185">Reference proteome</keyword>
<dbReference type="AlphaFoldDB" id="G8LYG7"/>
<dbReference type="PANTHER" id="PTHR32305">
    <property type="match status" value="1"/>
</dbReference>
<dbReference type="SMART" id="SM00306">
    <property type="entry name" value="HintN"/>
    <property type="match status" value="1"/>
</dbReference>
<dbReference type="eggNOG" id="COG3209">
    <property type="taxonomic scope" value="Bacteria"/>
</dbReference>
<dbReference type="eggNOG" id="COG1372">
    <property type="taxonomic scope" value="Bacteria"/>
</dbReference>
<dbReference type="Pfam" id="PF14424">
    <property type="entry name" value="Toxin-deaminase"/>
    <property type="match status" value="1"/>
</dbReference>
<reference evidence="2 3" key="2">
    <citation type="journal article" date="2012" name="Stand. Genomic Sci.">
        <title>Complete Genome Sequence of Clostridium clariflavum DSM 19732.</title>
        <authorList>
            <person name="Izquierdo J.A."/>
            <person name="Goodwin L."/>
            <person name="Davenport K.W."/>
            <person name="Teshima H."/>
            <person name="Bruce D."/>
            <person name="Detter C."/>
            <person name="Tapia R."/>
            <person name="Han S."/>
            <person name="Land M."/>
            <person name="Hauser L."/>
            <person name="Jeffries C.D."/>
            <person name="Han J."/>
            <person name="Pitluck S."/>
            <person name="Nolan M."/>
            <person name="Chen A."/>
            <person name="Huntemann M."/>
            <person name="Mavromatis K."/>
            <person name="Mikhailova N."/>
            <person name="Liolios K."/>
            <person name="Woyke T."/>
            <person name="Lynd L.R."/>
        </authorList>
    </citation>
    <scope>NUCLEOTIDE SEQUENCE [LARGE SCALE GENOMIC DNA]</scope>
    <source>
        <strain evidence="3">DSM 19732 / NBRC 101661 / EBR45</strain>
    </source>
</reference>
<dbReference type="GO" id="GO:0016539">
    <property type="term" value="P:intein-mediated protein splicing"/>
    <property type="evidence" value="ECO:0007669"/>
    <property type="project" value="InterPro"/>
</dbReference>
<dbReference type="InterPro" id="IPR050708">
    <property type="entry name" value="T6SS_VgrG/RHS"/>
</dbReference>
<dbReference type="SUPFAM" id="SSF51294">
    <property type="entry name" value="Hedgehog/intein (Hint) domain"/>
    <property type="match status" value="1"/>
</dbReference>
<sequence length="698" mass="77417">MTYHYDRSNRLTDVLEVRNGSNITTVYTYDGNGNQIKVAATEPGDVINVSEYTFDGFNQLKVAKTQDSTSTSKYDAFGLRVEKTVDGVTTKYYYDGQSILLEVRSDGLESHNIQGVNLIARKIKGDSDTLYYLYNGHADVVKLVDGAANTVNEYDYDIFGNILYQLESKPNPYKYSGYYYDDDTGYYYLRSRYYDPKIARFISEDTYTGEYNDPLSLNLYTYCQNDPITYDDPNGHWLHIAAGALIGGLVNTAITAVSDFMEDGKFNKSWREYAGSFAEGAITGAIGAATGGASFIAAAAASAAGSVVGNAVGQYISKGKVDVKEALFAGATDLVTMGAGKLAGNLTKKGMNKLAKTAFGENVLKKANSVKSKVLNKISGVKTKVQSIVKRECKHPELGMCFTADTLVYTKDGHKRIEDIKVGDQVYSVNVDTGEKGLKTVKQLFVNETYELIHIYVGYSQIKSTAPHPFWVEGKGWVEAGNLLEGDKVKLYSGEVLEIKEIRRERLEEPVKTYNFEVEDWHTYLVSENNVLVHNAGSKKCPLKFSFKSNKSNAGVGKTSTEYQSTLNSIRNKMPNTNLSKRGNMAYAEVDINGLKNEYIAHSKINSSVDKGADIADFSYLKPENERIFNSYVDDSFPRFHDTEAKILEDIASGIKNKNINGTVNLYSELPCCQSCSNIVLEFRRMFPNVKLNVIVGK</sequence>
<organism evidence="2 3">
    <name type="scientific">Acetivibrio clariflavus (strain DSM 19732 / NBRC 101661 / EBR45)</name>
    <name type="common">Clostridium clariflavum</name>
    <dbReference type="NCBI Taxonomy" id="720554"/>
    <lineage>
        <taxon>Bacteria</taxon>
        <taxon>Bacillati</taxon>
        <taxon>Bacillota</taxon>
        <taxon>Clostridia</taxon>
        <taxon>Eubacteriales</taxon>
        <taxon>Oscillospiraceae</taxon>
        <taxon>Acetivibrio</taxon>
    </lineage>
</organism>
<accession>G8LYG7</accession>
<proteinExistence type="predicted"/>
<reference evidence="3" key="1">
    <citation type="submission" date="2011-12" db="EMBL/GenBank/DDBJ databases">
        <title>Complete sequence of Clostridium clariflavum DSM 19732.</title>
        <authorList>
            <consortium name="US DOE Joint Genome Institute"/>
            <person name="Lucas S."/>
            <person name="Han J."/>
            <person name="Lapidus A."/>
            <person name="Cheng J.-F."/>
            <person name="Goodwin L."/>
            <person name="Pitluck S."/>
            <person name="Peters L."/>
            <person name="Teshima H."/>
            <person name="Detter J.C."/>
            <person name="Han C."/>
            <person name="Tapia R."/>
            <person name="Land M."/>
            <person name="Hauser L."/>
            <person name="Kyrpides N."/>
            <person name="Ivanova N."/>
            <person name="Pagani I."/>
            <person name="Kitzmiller T."/>
            <person name="Lynd L."/>
            <person name="Izquierdo J."/>
            <person name="Woyke T."/>
        </authorList>
    </citation>
    <scope>NUCLEOTIDE SEQUENCE [LARGE SCALE GENOMIC DNA]</scope>
    <source>
        <strain evidence="3">DSM 19732 / NBRC 101661 / EBR45</strain>
    </source>
</reference>
<dbReference type="eggNOG" id="COG3210">
    <property type="taxonomic scope" value="Bacteria"/>
</dbReference>
<dbReference type="InterPro" id="IPR032721">
    <property type="entry name" value="Toxin-deaminase"/>
</dbReference>
<dbReference type="CDD" id="cd00081">
    <property type="entry name" value="Hint"/>
    <property type="match status" value="1"/>
</dbReference>
<dbReference type="InterPro" id="IPR030934">
    <property type="entry name" value="Intein_C"/>
</dbReference>
<dbReference type="PROSITE" id="PS50817">
    <property type="entry name" value="INTEIN_N_TER"/>
    <property type="match status" value="1"/>
</dbReference>